<dbReference type="Pfam" id="PF03992">
    <property type="entry name" value="ABM"/>
    <property type="match status" value="1"/>
</dbReference>
<feature type="domain" description="ABM" evidence="1">
    <location>
        <begin position="11"/>
        <end position="100"/>
    </location>
</feature>
<dbReference type="PANTHER" id="PTHR33336">
    <property type="entry name" value="QUINOL MONOOXYGENASE YGIN-RELATED"/>
    <property type="match status" value="1"/>
</dbReference>
<dbReference type="InterPro" id="IPR050744">
    <property type="entry name" value="AI-2_Isomerase_LsrG"/>
</dbReference>
<evidence type="ECO:0000259" key="1">
    <source>
        <dbReference type="PROSITE" id="PS51725"/>
    </source>
</evidence>
<sequence length="135" mass="15006">MNEFKTENKPFVLIARIHVKPGNVDQYLEIAAKVDAEVENSEPGMLFHNFDADPSDPLSFTWTEVYKNDAALIAHINNPPVQGYVEQHAELGDGFEIEIYGELGEEAIEAVKALGVPFKHFVTTDVGYVRQSITG</sequence>
<proteinExistence type="predicted"/>
<reference evidence="2" key="1">
    <citation type="submission" date="2018-05" db="EMBL/GenBank/DDBJ databases">
        <authorList>
            <person name="Lanie J.A."/>
            <person name="Ng W.-L."/>
            <person name="Kazmierczak K.M."/>
            <person name="Andrzejewski T.M."/>
            <person name="Davidsen T.M."/>
            <person name="Wayne K.J."/>
            <person name="Tettelin H."/>
            <person name="Glass J.I."/>
            <person name="Rusch D."/>
            <person name="Podicherti R."/>
            <person name="Tsui H.-C.T."/>
            <person name="Winkler M.E."/>
        </authorList>
    </citation>
    <scope>NUCLEOTIDE SEQUENCE</scope>
</reference>
<dbReference type="PROSITE" id="PS51725">
    <property type="entry name" value="ABM"/>
    <property type="match status" value="1"/>
</dbReference>
<protein>
    <recommendedName>
        <fullName evidence="1">ABM domain-containing protein</fullName>
    </recommendedName>
</protein>
<gene>
    <name evidence="2" type="ORF">METZ01_LOCUS281794</name>
</gene>
<accession>A0A382KWV7</accession>
<dbReference type="SUPFAM" id="SSF54909">
    <property type="entry name" value="Dimeric alpha+beta barrel"/>
    <property type="match status" value="1"/>
</dbReference>
<organism evidence="2">
    <name type="scientific">marine metagenome</name>
    <dbReference type="NCBI Taxonomy" id="408172"/>
    <lineage>
        <taxon>unclassified sequences</taxon>
        <taxon>metagenomes</taxon>
        <taxon>ecological metagenomes</taxon>
    </lineage>
</organism>
<dbReference type="PANTHER" id="PTHR33336:SF3">
    <property type="entry name" value="ABM DOMAIN-CONTAINING PROTEIN"/>
    <property type="match status" value="1"/>
</dbReference>
<evidence type="ECO:0000313" key="2">
    <source>
        <dbReference type="EMBL" id="SVC28940.1"/>
    </source>
</evidence>
<dbReference type="GO" id="GO:0003824">
    <property type="term" value="F:catalytic activity"/>
    <property type="evidence" value="ECO:0007669"/>
    <property type="project" value="TreeGrafter"/>
</dbReference>
<dbReference type="InterPro" id="IPR007138">
    <property type="entry name" value="ABM_dom"/>
</dbReference>
<dbReference type="EMBL" id="UINC01083333">
    <property type="protein sequence ID" value="SVC28940.1"/>
    <property type="molecule type" value="Genomic_DNA"/>
</dbReference>
<name>A0A382KWV7_9ZZZZ</name>
<dbReference type="AlphaFoldDB" id="A0A382KWV7"/>
<dbReference type="InterPro" id="IPR011008">
    <property type="entry name" value="Dimeric_a/b-barrel"/>
</dbReference>
<dbReference type="Gene3D" id="3.30.70.100">
    <property type="match status" value="1"/>
</dbReference>